<sequence>MLDSLTMLQWGSITDSGRNGQEPDQVVRLQIIDPQWLRKQVVVVQRRKAKAMSVLFASGCLNQDKHWVVTRDHISLVIMSTGLW</sequence>
<dbReference type="AlphaFoldDB" id="A0A3P6BE98"/>
<protein>
    <submittedName>
        <fullName evidence="1">Uncharacterized protein</fullName>
    </submittedName>
</protein>
<dbReference type="EMBL" id="LR031872">
    <property type="protein sequence ID" value="VDC97414.1"/>
    <property type="molecule type" value="Genomic_DNA"/>
</dbReference>
<reference evidence="1" key="1">
    <citation type="submission" date="2018-11" db="EMBL/GenBank/DDBJ databases">
        <authorList>
            <consortium name="Genoscope - CEA"/>
            <person name="William W."/>
        </authorList>
    </citation>
    <scope>NUCLEOTIDE SEQUENCE</scope>
</reference>
<proteinExistence type="predicted"/>
<name>A0A3P6BE98_BRAOL</name>
<organism evidence="1">
    <name type="scientific">Brassica oleracea</name>
    <name type="common">Wild cabbage</name>
    <dbReference type="NCBI Taxonomy" id="3712"/>
    <lineage>
        <taxon>Eukaryota</taxon>
        <taxon>Viridiplantae</taxon>
        <taxon>Streptophyta</taxon>
        <taxon>Embryophyta</taxon>
        <taxon>Tracheophyta</taxon>
        <taxon>Spermatophyta</taxon>
        <taxon>Magnoliopsida</taxon>
        <taxon>eudicotyledons</taxon>
        <taxon>Gunneridae</taxon>
        <taxon>Pentapetalae</taxon>
        <taxon>rosids</taxon>
        <taxon>malvids</taxon>
        <taxon>Brassicales</taxon>
        <taxon>Brassicaceae</taxon>
        <taxon>Brassiceae</taxon>
        <taxon>Brassica</taxon>
    </lineage>
</organism>
<gene>
    <name evidence="1" type="ORF">BOLC3T19526H</name>
</gene>
<evidence type="ECO:0000313" key="1">
    <source>
        <dbReference type="EMBL" id="VDC97414.1"/>
    </source>
</evidence>
<accession>A0A3P6BE98</accession>